<sequence>MRTFLIFLLVVLGIAAAGVYASAYIVHQNQQALVLEFGKPKRVVQQPGLHWKLPVVETVEIFDKRILDLDTATQEVTASDQKRLIVDAFARYRIVDPLKFYQTLRFEGAVRSRLGPIVESALRRALGSTTFQDVVRDRRDELMKRIAANVNQEGADFGLEVVDVRIKRADLPEQNQKSIFDRMRAERQREAAEFRAEGVGEANRIRSNADREVTILMAEATRKGEELRGEGEAERNRIFAEAFGRDEDFFAFYRSMQAYEQGLKSGDTRLVISPDSDFFRYFADPMGAPRPAANAPAQRQTTPATTGAAVPTP</sequence>
<dbReference type="OrthoDB" id="9812991at2"/>
<dbReference type="GO" id="GO:0016020">
    <property type="term" value="C:membrane"/>
    <property type="evidence" value="ECO:0007669"/>
    <property type="project" value="UniProtKB-SubCell"/>
</dbReference>
<name>V5SF71_9HYPH</name>
<dbReference type="InterPro" id="IPR010200">
    <property type="entry name" value="HflC"/>
</dbReference>
<dbReference type="PANTHER" id="PTHR42911:SF1">
    <property type="entry name" value="MODULATOR OF FTSH PROTEASE HFLC"/>
    <property type="match status" value="1"/>
</dbReference>
<keyword evidence="5" id="KW-0472">Membrane</keyword>
<dbReference type="SMART" id="SM00244">
    <property type="entry name" value="PHB"/>
    <property type="match status" value="1"/>
</dbReference>
<evidence type="ECO:0000256" key="2">
    <source>
        <dbReference type="ARBA" id="ARBA00007862"/>
    </source>
</evidence>
<feature type="domain" description="Band 7" evidence="8">
    <location>
        <begin position="21"/>
        <end position="183"/>
    </location>
</feature>
<dbReference type="SUPFAM" id="SSF117892">
    <property type="entry name" value="Band 7/SPFH domain"/>
    <property type="match status" value="1"/>
</dbReference>
<dbReference type="Pfam" id="PF01145">
    <property type="entry name" value="Band_7"/>
    <property type="match status" value="1"/>
</dbReference>
<evidence type="ECO:0000259" key="8">
    <source>
        <dbReference type="SMART" id="SM00244"/>
    </source>
</evidence>
<proteinExistence type="inferred from homology"/>
<dbReference type="KEGG" id="hni:W911_15730"/>
<comment type="subcellular location">
    <subcellularLocation>
        <location evidence="1">Membrane</location>
        <topology evidence="1">Single-pass membrane protein</topology>
    </subcellularLocation>
</comment>
<dbReference type="PRINTS" id="PR00721">
    <property type="entry name" value="STOMATIN"/>
</dbReference>
<dbReference type="PANTHER" id="PTHR42911">
    <property type="entry name" value="MODULATOR OF FTSH PROTEASE HFLC"/>
    <property type="match status" value="1"/>
</dbReference>
<evidence type="ECO:0000256" key="6">
    <source>
        <dbReference type="PIRNR" id="PIRNR005651"/>
    </source>
</evidence>
<evidence type="ECO:0000256" key="7">
    <source>
        <dbReference type="SAM" id="MobiDB-lite"/>
    </source>
</evidence>
<reference evidence="9 10" key="1">
    <citation type="journal article" date="2014" name="Genome Announc.">
        <title>Complete Genome Sequence of Hyphomicrobium nitrativorans Strain NL23, a Denitrifying Bacterium Isolated from Biofilm of a Methanol-Fed Denitrification System Treating Seawater at the Montreal Biodome.</title>
        <authorList>
            <person name="Martineau C."/>
            <person name="Villeneuve C."/>
            <person name="Mauffrey F."/>
            <person name="Villemur R."/>
        </authorList>
    </citation>
    <scope>NUCLEOTIDE SEQUENCE [LARGE SCALE GENOMIC DNA]</scope>
    <source>
        <strain evidence="9">NL23</strain>
    </source>
</reference>
<evidence type="ECO:0000256" key="5">
    <source>
        <dbReference type="ARBA" id="ARBA00023136"/>
    </source>
</evidence>
<dbReference type="Proteomes" id="UP000018542">
    <property type="component" value="Chromosome"/>
</dbReference>
<comment type="similarity">
    <text evidence="2 6">Belongs to the band 7/mec-2 family. HflC subfamily.</text>
</comment>
<keyword evidence="4" id="KW-1133">Transmembrane helix</keyword>
<dbReference type="InterPro" id="IPR036013">
    <property type="entry name" value="Band_7/SPFH_dom_sf"/>
</dbReference>
<comment type="function">
    <text evidence="6">HflC and HflK could regulate a protease.</text>
</comment>
<dbReference type="InterPro" id="IPR001107">
    <property type="entry name" value="Band_7"/>
</dbReference>
<feature type="region of interest" description="Disordered" evidence="7">
    <location>
        <begin position="287"/>
        <end position="313"/>
    </location>
</feature>
<organism evidence="9 10">
    <name type="scientific">Hyphomicrobium nitrativorans NL23</name>
    <dbReference type="NCBI Taxonomy" id="1029756"/>
    <lineage>
        <taxon>Bacteria</taxon>
        <taxon>Pseudomonadati</taxon>
        <taxon>Pseudomonadota</taxon>
        <taxon>Alphaproteobacteria</taxon>
        <taxon>Hyphomicrobiales</taxon>
        <taxon>Hyphomicrobiaceae</taxon>
        <taxon>Hyphomicrobium</taxon>
    </lineage>
</organism>
<evidence type="ECO:0000313" key="10">
    <source>
        <dbReference type="Proteomes" id="UP000018542"/>
    </source>
</evidence>
<keyword evidence="3" id="KW-0812">Transmembrane</keyword>
<dbReference type="RefSeq" id="WP_023788448.1">
    <property type="nucleotide sequence ID" value="NC_022997.1"/>
</dbReference>
<dbReference type="HOGENOM" id="CLU_059167_1_0_5"/>
<keyword evidence="10" id="KW-1185">Reference proteome</keyword>
<protein>
    <recommendedName>
        <fullName evidence="6">Protein HflC</fullName>
    </recommendedName>
</protein>
<dbReference type="NCBIfam" id="TIGR01932">
    <property type="entry name" value="hflC"/>
    <property type="match status" value="1"/>
</dbReference>
<evidence type="ECO:0000256" key="1">
    <source>
        <dbReference type="ARBA" id="ARBA00004167"/>
    </source>
</evidence>
<evidence type="ECO:0000256" key="3">
    <source>
        <dbReference type="ARBA" id="ARBA00022692"/>
    </source>
</evidence>
<accession>V5SF71</accession>
<dbReference type="EMBL" id="CP006912">
    <property type="protein sequence ID" value="AHB49521.1"/>
    <property type="molecule type" value="Genomic_DNA"/>
</dbReference>
<evidence type="ECO:0000256" key="4">
    <source>
        <dbReference type="ARBA" id="ARBA00022989"/>
    </source>
</evidence>
<dbReference type="AlphaFoldDB" id="V5SF71"/>
<dbReference type="PIRSF" id="PIRSF005651">
    <property type="entry name" value="HflC"/>
    <property type="match status" value="1"/>
</dbReference>
<dbReference type="CDD" id="cd03405">
    <property type="entry name" value="SPFH_HflC"/>
    <property type="match status" value="1"/>
</dbReference>
<evidence type="ECO:0000313" key="9">
    <source>
        <dbReference type="EMBL" id="AHB49521.1"/>
    </source>
</evidence>
<dbReference type="PATRIC" id="fig|1029756.8.peg.3277"/>
<dbReference type="InterPro" id="IPR001972">
    <property type="entry name" value="Stomatin_HflK_fam"/>
</dbReference>
<dbReference type="Gene3D" id="3.30.479.30">
    <property type="entry name" value="Band 7 domain"/>
    <property type="match status" value="1"/>
</dbReference>
<dbReference type="STRING" id="1029756.W911_15730"/>
<gene>
    <name evidence="9" type="ORF">W911_15730</name>
</gene>